<feature type="domain" description="Peptidase M20 dimerisation" evidence="2">
    <location>
        <begin position="192"/>
        <end position="276"/>
    </location>
</feature>
<dbReference type="GO" id="GO:0046872">
    <property type="term" value="F:metal ion binding"/>
    <property type="evidence" value="ECO:0007669"/>
    <property type="project" value="UniProtKB-KW"/>
</dbReference>
<reference evidence="3 4" key="1">
    <citation type="submission" date="2019-08" db="EMBL/GenBank/DDBJ databases">
        <title>In-depth cultivation of the pig gut microbiome towards novel bacterial diversity and tailored functional studies.</title>
        <authorList>
            <person name="Wylensek D."/>
            <person name="Hitch T.C.A."/>
            <person name="Clavel T."/>
        </authorList>
    </citation>
    <scope>NUCLEOTIDE SEQUENCE [LARGE SCALE GENOMIC DNA]</scope>
    <source>
        <strain evidence="3 4">WCA-380-WT-3A</strain>
    </source>
</reference>
<dbReference type="InterPro" id="IPR002933">
    <property type="entry name" value="Peptidase_M20"/>
</dbReference>
<organism evidence="3 4">
    <name type="scientific">Cutibacterium porci</name>
    <dbReference type="NCBI Taxonomy" id="2605781"/>
    <lineage>
        <taxon>Bacteria</taxon>
        <taxon>Bacillati</taxon>
        <taxon>Actinomycetota</taxon>
        <taxon>Actinomycetes</taxon>
        <taxon>Propionibacteriales</taxon>
        <taxon>Propionibacteriaceae</taxon>
        <taxon>Cutibacterium</taxon>
    </lineage>
</organism>
<keyword evidence="1" id="KW-0464">Manganese</keyword>
<feature type="binding site" evidence="1">
    <location>
        <position position="105"/>
    </location>
    <ligand>
        <name>Mn(2+)</name>
        <dbReference type="ChEBI" id="CHEBI:29035"/>
        <label>2</label>
    </ligand>
</feature>
<accession>A0A7K0J454</accession>
<feature type="binding site" evidence="1">
    <location>
        <position position="103"/>
    </location>
    <ligand>
        <name>Mn(2+)</name>
        <dbReference type="ChEBI" id="CHEBI:29035"/>
        <label>2</label>
    </ligand>
</feature>
<dbReference type="NCBIfam" id="TIGR01891">
    <property type="entry name" value="amidohydrolases"/>
    <property type="match status" value="1"/>
</dbReference>
<feature type="binding site" evidence="1">
    <location>
        <position position="139"/>
    </location>
    <ligand>
        <name>Mn(2+)</name>
        <dbReference type="ChEBI" id="CHEBI:29035"/>
        <label>2</label>
    </ligand>
</feature>
<evidence type="ECO:0000313" key="3">
    <source>
        <dbReference type="EMBL" id="MSS44702.1"/>
    </source>
</evidence>
<dbReference type="GO" id="GO:0016787">
    <property type="term" value="F:hydrolase activity"/>
    <property type="evidence" value="ECO:0007669"/>
    <property type="project" value="UniProtKB-KW"/>
</dbReference>
<keyword evidence="3" id="KW-0378">Hydrolase</keyword>
<keyword evidence="4" id="KW-1185">Reference proteome</keyword>
<comment type="caution">
    <text evidence="3">The sequence shown here is derived from an EMBL/GenBank/DDBJ whole genome shotgun (WGS) entry which is preliminary data.</text>
</comment>
<dbReference type="PANTHER" id="PTHR11014:SF63">
    <property type="entry name" value="METALLOPEPTIDASE, PUTATIVE (AFU_ORTHOLOGUE AFUA_6G09600)-RELATED"/>
    <property type="match status" value="1"/>
</dbReference>
<evidence type="ECO:0000259" key="2">
    <source>
        <dbReference type="Pfam" id="PF07687"/>
    </source>
</evidence>
<feature type="binding site" evidence="1">
    <location>
        <position position="167"/>
    </location>
    <ligand>
        <name>Mn(2+)</name>
        <dbReference type="ChEBI" id="CHEBI:29035"/>
        <label>2</label>
    </ligand>
</feature>
<dbReference type="Gene3D" id="3.30.70.360">
    <property type="match status" value="1"/>
</dbReference>
<comment type="cofactor">
    <cofactor evidence="1">
        <name>Mn(2+)</name>
        <dbReference type="ChEBI" id="CHEBI:29035"/>
    </cofactor>
    <text evidence="1">The Mn(2+) ion enhances activity.</text>
</comment>
<dbReference type="Proteomes" id="UP000466104">
    <property type="component" value="Unassembled WGS sequence"/>
</dbReference>
<dbReference type="Gene3D" id="3.40.630.10">
    <property type="entry name" value="Zn peptidases"/>
    <property type="match status" value="1"/>
</dbReference>
<sequence length="397" mass="42631">MNSRFLDAMEDDLVALRHELHGMPELGLHLPRTQARLLRELEGLPLEISTGKELTSITAVLRGRGTPAGERRAVLLRADMDALPVKERTGLSWASTNGSMHACGHDCHMTCLVGAVRGLCERIDDLPGDVVFMFQPGEEGQAGARRMIKEGVLEASGHRVDAAYALHVWSGMDHAGTYHCRPGTIMASSDDLTVIFEGRGGHGSAPHLTHDPVPAAAEFVLALHTMVARRFNIFDPVVVTAGHLEAGTARNVIPEDATVEATLRAFSSGAREKLFSLIPEVAYGVARAHGVTAHINLDPLYPTTVNHPDSVEAVRRSVTELFGSESWVNMPVPMGAAEDFSLVLQEVPGAFIILPATKPGTDPADAQGNHSAHAYYDDSVLVSGATLLADLAVRELY</sequence>
<dbReference type="InterPro" id="IPR011650">
    <property type="entry name" value="Peptidase_M20_dimer"/>
</dbReference>
<dbReference type="PANTHER" id="PTHR11014">
    <property type="entry name" value="PEPTIDASE M20 FAMILY MEMBER"/>
    <property type="match status" value="1"/>
</dbReference>
<dbReference type="SUPFAM" id="SSF53187">
    <property type="entry name" value="Zn-dependent exopeptidases"/>
    <property type="match status" value="1"/>
</dbReference>
<feature type="binding site" evidence="1">
    <location>
        <position position="370"/>
    </location>
    <ligand>
        <name>Mn(2+)</name>
        <dbReference type="ChEBI" id="CHEBI:29035"/>
        <label>2</label>
    </ligand>
</feature>
<dbReference type="InterPro" id="IPR017439">
    <property type="entry name" value="Amidohydrolase"/>
</dbReference>
<dbReference type="AlphaFoldDB" id="A0A7K0J454"/>
<name>A0A7K0J454_9ACTN</name>
<gene>
    <name evidence="3" type="ORF">FYJ43_01210</name>
</gene>
<proteinExistence type="predicted"/>
<dbReference type="Pfam" id="PF01546">
    <property type="entry name" value="Peptidase_M20"/>
    <property type="match status" value="1"/>
</dbReference>
<evidence type="ECO:0000313" key="4">
    <source>
        <dbReference type="Proteomes" id="UP000466104"/>
    </source>
</evidence>
<dbReference type="InterPro" id="IPR036264">
    <property type="entry name" value="Bact_exopeptidase_dim_dom"/>
</dbReference>
<protein>
    <submittedName>
        <fullName evidence="3">Amidohydrolase</fullName>
    </submittedName>
</protein>
<dbReference type="EMBL" id="VUMG01000001">
    <property type="protein sequence ID" value="MSS44702.1"/>
    <property type="molecule type" value="Genomic_DNA"/>
</dbReference>
<dbReference type="RefSeq" id="WP_154561245.1">
    <property type="nucleotide sequence ID" value="NZ_VUMG01000001.1"/>
</dbReference>
<dbReference type="SUPFAM" id="SSF55031">
    <property type="entry name" value="Bacterial exopeptidase dimerisation domain"/>
    <property type="match status" value="1"/>
</dbReference>
<dbReference type="CDD" id="cd03886">
    <property type="entry name" value="M20_Acy1"/>
    <property type="match status" value="1"/>
</dbReference>
<dbReference type="PIRSF" id="PIRSF005962">
    <property type="entry name" value="Pept_M20D_amidohydro"/>
    <property type="match status" value="1"/>
</dbReference>
<evidence type="ECO:0000256" key="1">
    <source>
        <dbReference type="PIRSR" id="PIRSR005962-1"/>
    </source>
</evidence>
<keyword evidence="1" id="KW-0479">Metal-binding</keyword>
<dbReference type="Pfam" id="PF07687">
    <property type="entry name" value="M20_dimer"/>
    <property type="match status" value="1"/>
</dbReference>